<dbReference type="Proteomes" id="UP000054549">
    <property type="component" value="Unassembled WGS sequence"/>
</dbReference>
<proteinExistence type="predicted"/>
<keyword evidence="2" id="KW-1185">Reference proteome</keyword>
<evidence type="ECO:0000313" key="1">
    <source>
        <dbReference type="EMBL" id="KIL67433.1"/>
    </source>
</evidence>
<organism evidence="1 2">
    <name type="scientific">Amanita muscaria (strain Koide BX008)</name>
    <dbReference type="NCBI Taxonomy" id="946122"/>
    <lineage>
        <taxon>Eukaryota</taxon>
        <taxon>Fungi</taxon>
        <taxon>Dikarya</taxon>
        <taxon>Basidiomycota</taxon>
        <taxon>Agaricomycotina</taxon>
        <taxon>Agaricomycetes</taxon>
        <taxon>Agaricomycetidae</taxon>
        <taxon>Agaricales</taxon>
        <taxon>Pluteineae</taxon>
        <taxon>Amanitaceae</taxon>
        <taxon>Amanita</taxon>
    </lineage>
</organism>
<accession>A0A0C2XF08</accession>
<name>A0A0C2XF08_AMAMK</name>
<dbReference type="InParanoid" id="A0A0C2XF08"/>
<protein>
    <submittedName>
        <fullName evidence="1">Uncharacterized protein</fullName>
    </submittedName>
</protein>
<sequence>MLLDAKTPDRLGNYNGTWHNQTKLSLVAALHVMYQELLRRFSTRVHQPLIKFLGKRNPSSERIHQQFTLTSHSGLVFDNFWEAPQRFWHPKLVELEEAEVNAIMVCSITK</sequence>
<dbReference type="AlphaFoldDB" id="A0A0C2XF08"/>
<evidence type="ECO:0000313" key="2">
    <source>
        <dbReference type="Proteomes" id="UP000054549"/>
    </source>
</evidence>
<dbReference type="OrthoDB" id="2116030at2759"/>
<dbReference type="EMBL" id="KN818232">
    <property type="protein sequence ID" value="KIL67433.1"/>
    <property type="molecule type" value="Genomic_DNA"/>
</dbReference>
<reference evidence="1 2" key="1">
    <citation type="submission" date="2014-04" db="EMBL/GenBank/DDBJ databases">
        <title>Evolutionary Origins and Diversification of the Mycorrhizal Mutualists.</title>
        <authorList>
            <consortium name="DOE Joint Genome Institute"/>
            <consortium name="Mycorrhizal Genomics Consortium"/>
            <person name="Kohler A."/>
            <person name="Kuo A."/>
            <person name="Nagy L.G."/>
            <person name="Floudas D."/>
            <person name="Copeland A."/>
            <person name="Barry K.W."/>
            <person name="Cichocki N."/>
            <person name="Veneault-Fourrey C."/>
            <person name="LaButti K."/>
            <person name="Lindquist E.A."/>
            <person name="Lipzen A."/>
            <person name="Lundell T."/>
            <person name="Morin E."/>
            <person name="Murat C."/>
            <person name="Riley R."/>
            <person name="Ohm R."/>
            <person name="Sun H."/>
            <person name="Tunlid A."/>
            <person name="Henrissat B."/>
            <person name="Grigoriev I.V."/>
            <person name="Hibbett D.S."/>
            <person name="Martin F."/>
        </authorList>
    </citation>
    <scope>NUCLEOTIDE SEQUENCE [LARGE SCALE GENOMIC DNA]</scope>
    <source>
        <strain evidence="1 2">Koide BX008</strain>
    </source>
</reference>
<gene>
    <name evidence="1" type="ORF">M378DRAFT_306616</name>
</gene>
<dbReference type="HOGENOM" id="CLU_2170401_0_0_1"/>